<organism evidence="2 3">
    <name type="scientific">Symbiodinium natans</name>
    <dbReference type="NCBI Taxonomy" id="878477"/>
    <lineage>
        <taxon>Eukaryota</taxon>
        <taxon>Sar</taxon>
        <taxon>Alveolata</taxon>
        <taxon>Dinophyceae</taxon>
        <taxon>Suessiales</taxon>
        <taxon>Symbiodiniaceae</taxon>
        <taxon>Symbiodinium</taxon>
    </lineage>
</organism>
<dbReference type="AlphaFoldDB" id="A0A812PRX1"/>
<name>A0A812PRX1_9DINO</name>
<sequence length="239" mass="26683">MGRSDKPTKRTVGAAKGKPGKRKAVPPKKERPKEATDDPVALSDRHVAEALAESLPCDLTPQQIFCVMSHWAKPILKARIPGQAGRRPTKGMLEKAKQQVFRFLAREKSLGEDSKVVKAFQLATGEPSLRFDWDFAQQKTRHASLDRKREIDAWSECFAMTSGSSNLQSEIFVCGTKKLTQRALNSLLCHESLHNLARRMRPGNPFFAEDTEHMAMALLGDPQLVHEENLDKVLKGKGD</sequence>
<accession>A0A812PRX1</accession>
<dbReference type="Proteomes" id="UP000604046">
    <property type="component" value="Unassembled WGS sequence"/>
</dbReference>
<dbReference type="OrthoDB" id="421818at2759"/>
<dbReference type="EMBL" id="CAJNDS010002208">
    <property type="protein sequence ID" value="CAE7373012.1"/>
    <property type="molecule type" value="Genomic_DNA"/>
</dbReference>
<keyword evidence="3" id="KW-1185">Reference proteome</keyword>
<proteinExistence type="predicted"/>
<protein>
    <submittedName>
        <fullName evidence="2">Uncharacterized protein</fullName>
    </submittedName>
</protein>
<evidence type="ECO:0000256" key="1">
    <source>
        <dbReference type="SAM" id="MobiDB-lite"/>
    </source>
</evidence>
<gene>
    <name evidence="2" type="ORF">SNAT2548_LOCUS20374</name>
</gene>
<evidence type="ECO:0000313" key="3">
    <source>
        <dbReference type="Proteomes" id="UP000604046"/>
    </source>
</evidence>
<feature type="compositionally biased region" description="Basic and acidic residues" evidence="1">
    <location>
        <begin position="27"/>
        <end position="36"/>
    </location>
</feature>
<comment type="caution">
    <text evidence="2">The sequence shown here is derived from an EMBL/GenBank/DDBJ whole genome shotgun (WGS) entry which is preliminary data.</text>
</comment>
<reference evidence="2" key="1">
    <citation type="submission" date="2021-02" db="EMBL/GenBank/DDBJ databases">
        <authorList>
            <person name="Dougan E. K."/>
            <person name="Rhodes N."/>
            <person name="Thang M."/>
            <person name="Chan C."/>
        </authorList>
    </citation>
    <scope>NUCLEOTIDE SEQUENCE</scope>
</reference>
<feature type="region of interest" description="Disordered" evidence="1">
    <location>
        <begin position="1"/>
        <end position="40"/>
    </location>
</feature>
<evidence type="ECO:0000313" key="2">
    <source>
        <dbReference type="EMBL" id="CAE7373012.1"/>
    </source>
</evidence>